<dbReference type="GO" id="GO:0005657">
    <property type="term" value="C:replication fork"/>
    <property type="evidence" value="ECO:0007669"/>
    <property type="project" value="TreeGrafter"/>
</dbReference>
<keyword evidence="9" id="KW-1185">Reference proteome</keyword>
<name>A0A8E2EVP7_9PEZI</name>
<protein>
    <recommendedName>
        <fullName evidence="10">DNA recombination and repair protein Rad51-like C-terminal domain-containing protein</fullName>
    </recommendedName>
</protein>
<dbReference type="PANTHER" id="PTHR46239:SF1">
    <property type="entry name" value="DNA REPAIR PROTEIN RAD51 HOMOLOG 3"/>
    <property type="match status" value="1"/>
</dbReference>
<evidence type="ECO:0000256" key="6">
    <source>
        <dbReference type="ARBA" id="ARBA00023242"/>
    </source>
</evidence>
<dbReference type="GO" id="GO:0033065">
    <property type="term" value="C:Rad51C-XRCC3 complex"/>
    <property type="evidence" value="ECO:0007669"/>
    <property type="project" value="TreeGrafter"/>
</dbReference>
<sequence length="258" mass="28083">MFIHCRPPFPPPRTSLVVIDSLSTLFDNAYPRNPDDRGLRNKNDAARWAAGRKFAVMNDLLSKLGRMAALHDIAVLITCQTITRVRTGSRALLLPAMTGIEWENGFSTRLVLFRDWLPAQGKGANGDIDRLRHARFVGVVRANGVTLANEGGVGTVIPFTIETSGLCDLHVTTVDIAPQPQPLKSPPRPPKRSYAEIADSEDEGADSDELYGWAEDDEVEAEGLLINHAAPTDDLSTTDAHADEDALHTPDRSRVAAG</sequence>
<evidence type="ECO:0000313" key="9">
    <source>
        <dbReference type="Proteomes" id="UP000250140"/>
    </source>
</evidence>
<dbReference type="InterPro" id="IPR052093">
    <property type="entry name" value="HR_Repair_Mediator"/>
</dbReference>
<dbReference type="SUPFAM" id="SSF52540">
    <property type="entry name" value="P-loop containing nucleoside triphosphate hydrolases"/>
    <property type="match status" value="1"/>
</dbReference>
<dbReference type="GO" id="GO:0000707">
    <property type="term" value="P:meiotic DNA recombinase assembly"/>
    <property type="evidence" value="ECO:0007669"/>
    <property type="project" value="TreeGrafter"/>
</dbReference>
<keyword evidence="5" id="KW-0234">DNA repair</keyword>
<feature type="compositionally biased region" description="Basic and acidic residues" evidence="7">
    <location>
        <begin position="240"/>
        <end position="258"/>
    </location>
</feature>
<evidence type="ECO:0000256" key="1">
    <source>
        <dbReference type="ARBA" id="ARBA00004123"/>
    </source>
</evidence>
<evidence type="ECO:0008006" key="10">
    <source>
        <dbReference type="Google" id="ProtNLM"/>
    </source>
</evidence>
<evidence type="ECO:0000256" key="5">
    <source>
        <dbReference type="ARBA" id="ARBA00023204"/>
    </source>
</evidence>
<keyword evidence="3" id="KW-0227">DNA damage</keyword>
<dbReference type="Proteomes" id="UP000250140">
    <property type="component" value="Unassembled WGS sequence"/>
</dbReference>
<dbReference type="InterPro" id="IPR027417">
    <property type="entry name" value="P-loop_NTPase"/>
</dbReference>
<dbReference type="EMBL" id="KV750201">
    <property type="protein sequence ID" value="OCL05812.1"/>
    <property type="molecule type" value="Genomic_DNA"/>
</dbReference>
<organism evidence="8 9">
    <name type="scientific">Glonium stellatum</name>
    <dbReference type="NCBI Taxonomy" id="574774"/>
    <lineage>
        <taxon>Eukaryota</taxon>
        <taxon>Fungi</taxon>
        <taxon>Dikarya</taxon>
        <taxon>Ascomycota</taxon>
        <taxon>Pezizomycotina</taxon>
        <taxon>Dothideomycetes</taxon>
        <taxon>Pleosporomycetidae</taxon>
        <taxon>Gloniales</taxon>
        <taxon>Gloniaceae</taxon>
        <taxon>Glonium</taxon>
    </lineage>
</organism>
<evidence type="ECO:0000256" key="2">
    <source>
        <dbReference type="ARBA" id="ARBA00022741"/>
    </source>
</evidence>
<accession>A0A8E2EVP7</accession>
<dbReference type="OrthoDB" id="5957327at2759"/>
<dbReference type="AlphaFoldDB" id="A0A8E2EVP7"/>
<dbReference type="Gene3D" id="3.40.50.300">
    <property type="entry name" value="P-loop containing nucleotide triphosphate hydrolases"/>
    <property type="match status" value="1"/>
</dbReference>
<gene>
    <name evidence="8" type="ORF">AOQ84DRAFT_90005</name>
</gene>
<evidence type="ECO:0000256" key="7">
    <source>
        <dbReference type="SAM" id="MobiDB-lite"/>
    </source>
</evidence>
<comment type="subcellular location">
    <subcellularLocation>
        <location evidence="1">Nucleus</location>
    </subcellularLocation>
</comment>
<proteinExistence type="predicted"/>
<evidence type="ECO:0000313" key="8">
    <source>
        <dbReference type="EMBL" id="OCL05812.1"/>
    </source>
</evidence>
<reference evidence="8 9" key="1">
    <citation type="journal article" date="2016" name="Nat. Commun.">
        <title>Ectomycorrhizal ecology is imprinted in the genome of the dominant symbiotic fungus Cenococcum geophilum.</title>
        <authorList>
            <consortium name="DOE Joint Genome Institute"/>
            <person name="Peter M."/>
            <person name="Kohler A."/>
            <person name="Ohm R.A."/>
            <person name="Kuo A."/>
            <person name="Krutzmann J."/>
            <person name="Morin E."/>
            <person name="Arend M."/>
            <person name="Barry K.W."/>
            <person name="Binder M."/>
            <person name="Choi C."/>
            <person name="Clum A."/>
            <person name="Copeland A."/>
            <person name="Grisel N."/>
            <person name="Haridas S."/>
            <person name="Kipfer T."/>
            <person name="LaButti K."/>
            <person name="Lindquist E."/>
            <person name="Lipzen A."/>
            <person name="Maire R."/>
            <person name="Meier B."/>
            <person name="Mihaltcheva S."/>
            <person name="Molinier V."/>
            <person name="Murat C."/>
            <person name="Poggeler S."/>
            <person name="Quandt C.A."/>
            <person name="Sperisen C."/>
            <person name="Tritt A."/>
            <person name="Tisserant E."/>
            <person name="Crous P.W."/>
            <person name="Henrissat B."/>
            <person name="Nehls U."/>
            <person name="Egli S."/>
            <person name="Spatafora J.W."/>
            <person name="Grigoriev I.V."/>
            <person name="Martin F.M."/>
        </authorList>
    </citation>
    <scope>NUCLEOTIDE SEQUENCE [LARGE SCALE GENOMIC DNA]</scope>
    <source>
        <strain evidence="8 9">CBS 207.34</strain>
    </source>
</reference>
<dbReference type="GO" id="GO:0008821">
    <property type="term" value="F:crossover junction DNA endonuclease activity"/>
    <property type="evidence" value="ECO:0007669"/>
    <property type="project" value="TreeGrafter"/>
</dbReference>
<feature type="region of interest" description="Disordered" evidence="7">
    <location>
        <begin position="177"/>
        <end position="258"/>
    </location>
</feature>
<evidence type="ECO:0000256" key="3">
    <source>
        <dbReference type="ARBA" id="ARBA00022763"/>
    </source>
</evidence>
<dbReference type="GO" id="GO:0000400">
    <property type="term" value="F:four-way junction DNA binding"/>
    <property type="evidence" value="ECO:0007669"/>
    <property type="project" value="TreeGrafter"/>
</dbReference>
<feature type="compositionally biased region" description="Pro residues" evidence="7">
    <location>
        <begin position="179"/>
        <end position="188"/>
    </location>
</feature>
<keyword evidence="6" id="KW-0539">Nucleus</keyword>
<feature type="compositionally biased region" description="Acidic residues" evidence="7">
    <location>
        <begin position="198"/>
        <end position="221"/>
    </location>
</feature>
<dbReference type="GO" id="GO:0005524">
    <property type="term" value="F:ATP binding"/>
    <property type="evidence" value="ECO:0007669"/>
    <property type="project" value="UniProtKB-KW"/>
</dbReference>
<dbReference type="PANTHER" id="PTHR46239">
    <property type="entry name" value="DNA REPAIR PROTEIN RAD51 HOMOLOG 3 RAD51C"/>
    <property type="match status" value="1"/>
</dbReference>
<keyword evidence="2" id="KW-0547">Nucleotide-binding</keyword>
<evidence type="ECO:0000256" key="4">
    <source>
        <dbReference type="ARBA" id="ARBA00022840"/>
    </source>
</evidence>
<keyword evidence="4" id="KW-0067">ATP-binding</keyword>
<dbReference type="GO" id="GO:0033063">
    <property type="term" value="C:Rad51B-Rad51C-Rad51D-XRCC2 complex"/>
    <property type="evidence" value="ECO:0007669"/>
    <property type="project" value="TreeGrafter"/>
</dbReference>
<dbReference type="GO" id="GO:0007131">
    <property type="term" value="P:reciprocal meiotic recombination"/>
    <property type="evidence" value="ECO:0007669"/>
    <property type="project" value="TreeGrafter"/>
</dbReference>